<organism evidence="8 9">
    <name type="scientific">Cyprinus carpio carpio</name>
    <dbReference type="NCBI Taxonomy" id="630221"/>
    <lineage>
        <taxon>Eukaryota</taxon>
        <taxon>Metazoa</taxon>
        <taxon>Chordata</taxon>
        <taxon>Craniata</taxon>
        <taxon>Vertebrata</taxon>
        <taxon>Euteleostomi</taxon>
        <taxon>Actinopterygii</taxon>
        <taxon>Neopterygii</taxon>
        <taxon>Teleostei</taxon>
        <taxon>Ostariophysi</taxon>
        <taxon>Cypriniformes</taxon>
        <taxon>Cyprinidae</taxon>
        <taxon>Cyprininae</taxon>
        <taxon>Cyprinus</taxon>
    </lineage>
</organism>
<evidence type="ECO:0000313" key="9">
    <source>
        <dbReference type="Proteomes" id="UP001108240"/>
    </source>
</evidence>
<keyword evidence="9" id="KW-1185">Reference proteome</keyword>
<evidence type="ECO:0000256" key="6">
    <source>
        <dbReference type="SAM" id="MobiDB-lite"/>
    </source>
</evidence>
<keyword evidence="3 7" id="KW-0812">Transmembrane</keyword>
<feature type="transmembrane region" description="Helical" evidence="7">
    <location>
        <begin position="203"/>
        <end position="224"/>
    </location>
</feature>
<comment type="subcellular location">
    <subcellularLocation>
        <location evidence="1">Membrane</location>
        <topology evidence="1">Multi-pass membrane protein</topology>
    </subcellularLocation>
</comment>
<dbReference type="GO" id="GO:1902902">
    <property type="term" value="P:negative regulation of autophagosome assembly"/>
    <property type="evidence" value="ECO:0007669"/>
    <property type="project" value="TreeGrafter"/>
</dbReference>
<comment type="similarity">
    <text evidence="2">Belongs to the TMEM39 family.</text>
</comment>
<reference evidence="8" key="2">
    <citation type="submission" date="2025-09" db="UniProtKB">
        <authorList>
            <consortium name="Ensembl"/>
        </authorList>
    </citation>
    <scope>IDENTIFICATION</scope>
</reference>
<proteinExistence type="inferred from homology"/>
<dbReference type="PANTHER" id="PTHR12995:SF3">
    <property type="entry name" value="TRANSMEMBRANE PROTEIN 39A"/>
    <property type="match status" value="1"/>
</dbReference>
<feature type="transmembrane region" description="Helical" evidence="7">
    <location>
        <begin position="101"/>
        <end position="121"/>
    </location>
</feature>
<dbReference type="GO" id="GO:1901097">
    <property type="term" value="P:negative regulation of autophagosome maturation"/>
    <property type="evidence" value="ECO:0007669"/>
    <property type="project" value="TreeGrafter"/>
</dbReference>
<feature type="transmembrane region" description="Helical" evidence="7">
    <location>
        <begin position="172"/>
        <end position="197"/>
    </location>
</feature>
<name>A0A8C1CEW1_CYPCA</name>
<accession>A0A8C1CEW1</accession>
<evidence type="ECO:0000256" key="1">
    <source>
        <dbReference type="ARBA" id="ARBA00004141"/>
    </source>
</evidence>
<evidence type="ECO:0000256" key="7">
    <source>
        <dbReference type="SAM" id="Phobius"/>
    </source>
</evidence>
<evidence type="ECO:0000256" key="2">
    <source>
        <dbReference type="ARBA" id="ARBA00010737"/>
    </source>
</evidence>
<feature type="transmembrane region" description="Helical" evidence="7">
    <location>
        <begin position="303"/>
        <end position="324"/>
    </location>
</feature>
<dbReference type="Pfam" id="PF10271">
    <property type="entry name" value="Tmp39"/>
    <property type="match status" value="1"/>
</dbReference>
<keyword evidence="5 7" id="KW-0472">Membrane</keyword>
<keyword evidence="4 7" id="KW-1133">Transmembrane helix</keyword>
<reference evidence="8" key="1">
    <citation type="submission" date="2025-08" db="UniProtKB">
        <authorList>
            <consortium name="Ensembl"/>
        </authorList>
    </citation>
    <scope>IDENTIFICATION</scope>
</reference>
<dbReference type="InterPro" id="IPR019397">
    <property type="entry name" value="Uncharacterised_TMEM39"/>
</dbReference>
<feature type="transmembrane region" description="Helical" evidence="7">
    <location>
        <begin position="141"/>
        <end position="160"/>
    </location>
</feature>
<feature type="transmembrane region" description="Helical" evidence="7">
    <location>
        <begin position="358"/>
        <end position="375"/>
    </location>
</feature>
<evidence type="ECO:0000256" key="5">
    <source>
        <dbReference type="ARBA" id="ARBA00023136"/>
    </source>
</evidence>
<protein>
    <submittedName>
        <fullName evidence="8">Transmembrane protein 39A</fullName>
    </submittedName>
</protein>
<evidence type="ECO:0000256" key="3">
    <source>
        <dbReference type="ARBA" id="ARBA00022692"/>
    </source>
</evidence>
<dbReference type="Ensembl" id="ENSCCRT00000049721.2">
    <property type="protein sequence ID" value="ENSCCRP00000045864.2"/>
    <property type="gene ID" value="ENSCCRG00000024492.2"/>
</dbReference>
<feature type="transmembrane region" description="Helical" evidence="7">
    <location>
        <begin position="455"/>
        <end position="474"/>
    </location>
</feature>
<evidence type="ECO:0000313" key="8">
    <source>
        <dbReference type="Ensembl" id="ENSCCRP00000045864.2"/>
    </source>
</evidence>
<dbReference type="OMA" id="LFLGYPX"/>
<feature type="region of interest" description="Disordered" evidence="6">
    <location>
        <begin position="13"/>
        <end position="34"/>
    </location>
</feature>
<evidence type="ECO:0000256" key="4">
    <source>
        <dbReference type="ARBA" id="ARBA00022989"/>
    </source>
</evidence>
<sequence>MCVSRLHWAKTCGRGHREPQTEMPGGRRGPSRQQLSRSALPSLQTLVGGGLSNGAGLRCRNSGAVGLSAPPLTALITPEPVRHSCIPDLPLDSNLLFESLLFLYLLVALFVQYINIYRTVWWSSYNHPTASTSMNFHLMDYHLAVFITVMLARRLVWTIISEASLACPSSFVWYVALIATRLILLTLCGWVLCWTLINLFDSYSVLNLLFLGYPFGVYVPLCCFHQEGRAQSTPPECSFSEQDGSDGPPLRPKDFLALLRENLREQFSSPAHIPTHTCPPSPELIRSEVEELKTDFNRRIKEVLFNSLFSAYYVAFLPLCFVRVSHPQTVFIERTVQSHCSLSRMSTQYYDMRWSCEHLIMVWINAFVMLMSQLLPPSYCDLLHRSAAHLGRWQRLEHGSYSNTPQHIWSESTIWPQGVLVRHSRCLYKAVGPYNVALPSDVSHARFYFLFHKPLRILNLLIGIESSVILYQLYSLLRSERWNHTLSLGLILFCNYYVLFKLLRDRIVLGKAYSYPLSSSGLGIKSKEMKPDP</sequence>
<feature type="transmembrane region" description="Helical" evidence="7">
    <location>
        <begin position="486"/>
        <end position="503"/>
    </location>
</feature>
<dbReference type="GeneTree" id="ENSGT00390000018895"/>
<dbReference type="Proteomes" id="UP001108240">
    <property type="component" value="Unplaced"/>
</dbReference>
<dbReference type="GO" id="GO:0005789">
    <property type="term" value="C:endoplasmic reticulum membrane"/>
    <property type="evidence" value="ECO:0007669"/>
    <property type="project" value="TreeGrafter"/>
</dbReference>
<dbReference type="AlphaFoldDB" id="A0A8C1CEW1"/>
<dbReference type="PANTHER" id="PTHR12995">
    <property type="entry name" value="FI21814P1"/>
    <property type="match status" value="1"/>
</dbReference>